<name>A0A3B1A401_9ZZZZ</name>
<keyword evidence="1" id="KW-1133">Transmembrane helix</keyword>
<dbReference type="NCBIfam" id="NF038228">
    <property type="entry name" value="IcmH_DotU_IVB"/>
    <property type="match status" value="1"/>
</dbReference>
<dbReference type="Gene3D" id="1.25.40.590">
    <property type="entry name" value="Type IV / VI secretion system, DotU"/>
    <property type="match status" value="1"/>
</dbReference>
<feature type="transmembrane region" description="Helical" evidence="1">
    <location>
        <begin position="198"/>
        <end position="218"/>
    </location>
</feature>
<accession>A0A3B1A401</accession>
<evidence type="ECO:0000259" key="2">
    <source>
        <dbReference type="Pfam" id="PF09850"/>
    </source>
</evidence>
<evidence type="ECO:0000313" key="3">
    <source>
        <dbReference type="EMBL" id="VAW92909.1"/>
    </source>
</evidence>
<evidence type="ECO:0000256" key="1">
    <source>
        <dbReference type="SAM" id="Phobius"/>
    </source>
</evidence>
<dbReference type="NCBIfam" id="TIGR03349">
    <property type="entry name" value="IV_VI_DotU"/>
    <property type="match status" value="1"/>
</dbReference>
<reference evidence="3" key="1">
    <citation type="submission" date="2018-06" db="EMBL/GenBank/DDBJ databases">
        <authorList>
            <person name="Zhirakovskaya E."/>
        </authorList>
    </citation>
    <scope>NUCLEOTIDE SEQUENCE</scope>
</reference>
<dbReference type="EMBL" id="UOFS01000013">
    <property type="protein sequence ID" value="VAW92909.1"/>
    <property type="molecule type" value="Genomic_DNA"/>
</dbReference>
<gene>
    <name evidence="3" type="ORF">MNBD_GAMMA22-523</name>
</gene>
<proteinExistence type="predicted"/>
<keyword evidence="1" id="KW-0472">Membrane</keyword>
<dbReference type="PANTHER" id="PTHR38033">
    <property type="entry name" value="MEMBRANE PROTEIN-RELATED"/>
    <property type="match status" value="1"/>
</dbReference>
<dbReference type="InterPro" id="IPR038522">
    <property type="entry name" value="T4/T6SS_DotU_sf"/>
</dbReference>
<dbReference type="InterPro" id="IPR017732">
    <property type="entry name" value="T4/T6SS_DotU"/>
</dbReference>
<sequence length="250" mass="28501">MAKKNKQTNHANQVNQVLESCSLLFAILKPFRSHDRGASIAADYKKTIMSGFDALERTAYELKINAPTIKETKYAMAAFVDETILCSDWSERMAWMSNPLQLQFFGEHLAGEGFFKHLAKLRQAGAANTEIIELYYVCLQLGFEGVYRLQGMEQLMALQVDLRSQLEDYKKIKNRQLSPTGLPESGFISHMRREVPNWAISVFTVAIIFFTYMGYSMIIENQSENGVKDILALHDQMNPRKANRLGTSKR</sequence>
<dbReference type="PANTHER" id="PTHR38033:SF1">
    <property type="entry name" value="DOTU FAMILY TYPE IV_VI SECRETION SYSTEM PROTEIN"/>
    <property type="match status" value="1"/>
</dbReference>
<organism evidence="3">
    <name type="scientific">hydrothermal vent metagenome</name>
    <dbReference type="NCBI Taxonomy" id="652676"/>
    <lineage>
        <taxon>unclassified sequences</taxon>
        <taxon>metagenomes</taxon>
        <taxon>ecological metagenomes</taxon>
    </lineage>
</organism>
<feature type="domain" description="Type IV / VI secretion system DotU" evidence="2">
    <location>
        <begin position="18"/>
        <end position="217"/>
    </location>
</feature>
<dbReference type="AlphaFoldDB" id="A0A3B1A401"/>
<dbReference type="Pfam" id="PF09850">
    <property type="entry name" value="DotU"/>
    <property type="match status" value="1"/>
</dbReference>
<keyword evidence="1 3" id="KW-0812">Transmembrane</keyword>
<protein>
    <submittedName>
        <fullName evidence="3">Transmembrane protein</fullName>
    </submittedName>
</protein>